<evidence type="ECO:0000313" key="2">
    <source>
        <dbReference type="EMBL" id="KAF1086572.1"/>
    </source>
</evidence>
<gene>
    <name evidence="2" type="ORF">SPSYN_00291</name>
</gene>
<evidence type="ECO:0000259" key="1">
    <source>
        <dbReference type="Pfam" id="PF23981"/>
    </source>
</evidence>
<name>A0A9D2WTY1_9FIRM</name>
<keyword evidence="3" id="KW-1185">Reference proteome</keyword>
<accession>A0A9D2WTY1</accession>
<feature type="domain" description="DUF7305" evidence="1">
    <location>
        <begin position="274"/>
        <end position="394"/>
    </location>
</feature>
<dbReference type="InterPro" id="IPR055729">
    <property type="entry name" value="DUF7305"/>
</dbReference>
<dbReference type="OrthoDB" id="2588291at2"/>
<dbReference type="Proteomes" id="UP000798488">
    <property type="component" value="Unassembled WGS sequence"/>
</dbReference>
<reference evidence="2" key="1">
    <citation type="submission" date="2016-02" db="EMBL/GenBank/DDBJ databases">
        <title>Draft Genome Sequence of Sporotomaculum syntrophicum Strain FB, a Syntrophic Benzoate Degrader.</title>
        <authorList>
            <person name="Nobu M.K."/>
            <person name="Narihiro T."/>
            <person name="Qiu Y.-L."/>
            <person name="Ohashi A."/>
            <person name="Liu W.-T."/>
            <person name="Yuji S."/>
        </authorList>
    </citation>
    <scope>NUCLEOTIDE SEQUENCE</scope>
    <source>
        <strain evidence="2">FB</strain>
    </source>
</reference>
<dbReference type="RefSeq" id="WP_161820718.1">
    <property type="nucleotide sequence ID" value="NZ_LSRS01000001.1"/>
</dbReference>
<dbReference type="Pfam" id="PF23981">
    <property type="entry name" value="DUF7305"/>
    <property type="match status" value="1"/>
</dbReference>
<dbReference type="EMBL" id="LSRS01000001">
    <property type="protein sequence ID" value="KAF1086572.1"/>
    <property type="molecule type" value="Genomic_DNA"/>
</dbReference>
<protein>
    <submittedName>
        <fullName evidence="2">Polymer-forming cytoskeletal</fullName>
    </submittedName>
</protein>
<organism evidence="2 3">
    <name type="scientific">Sporotomaculum syntrophicum</name>
    <dbReference type="NCBI Taxonomy" id="182264"/>
    <lineage>
        <taxon>Bacteria</taxon>
        <taxon>Bacillati</taxon>
        <taxon>Bacillota</taxon>
        <taxon>Clostridia</taxon>
        <taxon>Eubacteriales</taxon>
        <taxon>Desulfallaceae</taxon>
        <taxon>Sporotomaculum</taxon>
    </lineage>
</organism>
<evidence type="ECO:0000313" key="3">
    <source>
        <dbReference type="Proteomes" id="UP000798488"/>
    </source>
</evidence>
<sequence>MFMLKNEKGMAMVLVLFIVVLTTMLGTVVWHASSQETLSSRKNENKTQAYYFARSGVEMAISLIKNGYCDDMSPADPPVEFWGTLDGPLSPTETQDYNIKFIISLDIVDGEYYFNIDSVGIVREGQIYAAQAQSDLKYKIRKSDIVDNGSNAGGNGGVVGDPMALFAETSITINSDAKINGNVATNSITANSIKFSYNGYINNGNLYIGPGGDGASVVQFTGWQRGPETNIPNGSIENLPSVREYPLPSYQFDPFPSFLPLPEEPQTPVSVSAGGTIANDGWYNVNVNNGNLLINTGSAGEIRKVCVSSFNLNGGHIQVQGSGRLYLYISGNFSMKNSTINNNGDSTLVYIFLHSDIKSITLDHNIKIFGSLYAEDATIKLTGNSMVKGNIYTEGSVVELLGSNREAVSGSIFAENGNIKVYGDSIIRGNIYSAGDMVEVYGSVRDAVIGAIFIENGVVNIYGSATINGDVISRGGTVRVSGSGAAVNGFTYAPCSNVEVLNSGMIQGTVVANTCTVDGGNRDAITANSSLDTTFFNSLGWGTNGPPSLVLNEQVTPVVTPNTNWRNKGKWVKE</sequence>
<comment type="caution">
    <text evidence="2">The sequence shown here is derived from an EMBL/GenBank/DDBJ whole genome shotgun (WGS) entry which is preliminary data.</text>
</comment>
<proteinExistence type="predicted"/>
<dbReference type="AlphaFoldDB" id="A0A9D2WTY1"/>